<keyword evidence="1" id="KW-0812">Transmembrane</keyword>
<dbReference type="OrthoDB" id="4034942at2759"/>
<keyword evidence="3" id="KW-1185">Reference proteome</keyword>
<feature type="transmembrane region" description="Helical" evidence="1">
    <location>
        <begin position="33"/>
        <end position="52"/>
    </location>
</feature>
<keyword evidence="1" id="KW-1133">Transmembrane helix</keyword>
<accession>A0A8H2VE31</accession>
<gene>
    <name evidence="2" type="ORF">KABA2_03S07062</name>
</gene>
<dbReference type="Proteomes" id="UP000644660">
    <property type="component" value="Unassembled WGS sequence"/>
</dbReference>
<organism evidence="2 3">
    <name type="scientific">Maudiozyma barnettii</name>
    <dbReference type="NCBI Taxonomy" id="61262"/>
    <lineage>
        <taxon>Eukaryota</taxon>
        <taxon>Fungi</taxon>
        <taxon>Dikarya</taxon>
        <taxon>Ascomycota</taxon>
        <taxon>Saccharomycotina</taxon>
        <taxon>Saccharomycetes</taxon>
        <taxon>Saccharomycetales</taxon>
        <taxon>Saccharomycetaceae</taxon>
        <taxon>Maudiozyma</taxon>
    </lineage>
</organism>
<reference evidence="2 3" key="1">
    <citation type="submission" date="2020-05" db="EMBL/GenBank/DDBJ databases">
        <authorList>
            <person name="Casaregola S."/>
            <person name="Devillers H."/>
            <person name="Grondin C."/>
        </authorList>
    </citation>
    <scope>NUCLEOTIDE SEQUENCE [LARGE SCALE GENOMIC DNA]</scope>
    <source>
        <strain evidence="2 3">CLIB 1767</strain>
    </source>
</reference>
<evidence type="ECO:0000256" key="1">
    <source>
        <dbReference type="SAM" id="Phobius"/>
    </source>
</evidence>
<keyword evidence="1" id="KW-0472">Membrane</keyword>
<dbReference type="RefSeq" id="XP_041405705.1">
    <property type="nucleotide sequence ID" value="XM_041549771.1"/>
</dbReference>
<dbReference type="AlphaFoldDB" id="A0A8H2VE31"/>
<comment type="caution">
    <text evidence="2">The sequence shown here is derived from an EMBL/GenBank/DDBJ whole genome shotgun (WGS) entry which is preliminary data.</text>
</comment>
<evidence type="ECO:0000313" key="3">
    <source>
        <dbReference type="Proteomes" id="UP000644660"/>
    </source>
</evidence>
<name>A0A8H2VE31_9SACH</name>
<dbReference type="GeneID" id="64856835"/>
<proteinExistence type="predicted"/>
<sequence length="200" mass="22830">MISTHWDKVDWPDQSKIRKGKLRNPTLTFIQNLFNNVGVASSIIYALLVMVVKPILVKQFVQRCELSAETLIDVRKLVIFLQKKLNTTPIAVLGYNEQGKYVEHTTQTEEDVDATTLGKVECPLVRIKSKLQELNDDLDTFNKINLNRSTTNIDYFNLSTKLLVQEIKHADDTGPLVDQQTEIVSSIREIKGWFVSGKIR</sequence>
<evidence type="ECO:0000313" key="2">
    <source>
        <dbReference type="EMBL" id="CAB4253860.1"/>
    </source>
</evidence>
<dbReference type="EMBL" id="CAEFZW010000003">
    <property type="protein sequence ID" value="CAB4253860.1"/>
    <property type="molecule type" value="Genomic_DNA"/>
</dbReference>
<protein>
    <submittedName>
        <fullName evidence="2">Similar to Saccharomyces cerevisiae YNL214W PEX17 Peroxisomal membrane peroxin and subunit of the docking complex that facilitates the import of peroxisomal matrix proteins</fullName>
    </submittedName>
</protein>